<sequence>MRTTVSAAKAVELELQHAREGMMYYTKLVENLEDVLETLAAIEPPTTAKKTTGRGRPAPGTKSKLTGKTRQAVSRSSGKSGLPPTGKEFWPTLLTDVPQPAAEIFKAAVDALGIRPSADDRKKLTQRMSNALSVMAKNGEIHVEGDRRTRRYARSPRSAS</sequence>
<gene>
    <name evidence="2" type="ORF">RY831_20725</name>
</gene>
<feature type="region of interest" description="Disordered" evidence="1">
    <location>
        <begin position="45"/>
        <end position="91"/>
    </location>
</feature>
<organism evidence="2 3">
    <name type="scientific">Noviherbaspirillum album</name>
    <dbReference type="NCBI Taxonomy" id="3080276"/>
    <lineage>
        <taxon>Bacteria</taxon>
        <taxon>Pseudomonadati</taxon>
        <taxon>Pseudomonadota</taxon>
        <taxon>Betaproteobacteria</taxon>
        <taxon>Burkholderiales</taxon>
        <taxon>Oxalobacteraceae</taxon>
        <taxon>Noviherbaspirillum</taxon>
    </lineage>
</organism>
<comment type="caution">
    <text evidence="2">The sequence shown here is derived from an EMBL/GenBank/DDBJ whole genome shotgun (WGS) entry which is preliminary data.</text>
</comment>
<evidence type="ECO:0000256" key="1">
    <source>
        <dbReference type="SAM" id="MobiDB-lite"/>
    </source>
</evidence>
<reference evidence="2 3" key="1">
    <citation type="submission" date="2023-10" db="EMBL/GenBank/DDBJ databases">
        <title>Noviherbaspirillum sp. CPCC 100848 genome assembly.</title>
        <authorList>
            <person name="Li X.Y."/>
            <person name="Fang X.M."/>
        </authorList>
    </citation>
    <scope>NUCLEOTIDE SEQUENCE [LARGE SCALE GENOMIC DNA]</scope>
    <source>
        <strain evidence="2 3">CPCC 100848</strain>
    </source>
</reference>
<dbReference type="RefSeq" id="WP_326508283.1">
    <property type="nucleotide sequence ID" value="NZ_JAWIIV010000020.1"/>
</dbReference>
<feature type="compositionally biased region" description="Polar residues" evidence="1">
    <location>
        <begin position="63"/>
        <end position="79"/>
    </location>
</feature>
<accession>A0ABU6JD80</accession>
<evidence type="ECO:0000313" key="2">
    <source>
        <dbReference type="EMBL" id="MEC4721595.1"/>
    </source>
</evidence>
<evidence type="ECO:0000313" key="3">
    <source>
        <dbReference type="Proteomes" id="UP001352263"/>
    </source>
</evidence>
<keyword evidence="3" id="KW-1185">Reference proteome</keyword>
<dbReference type="Proteomes" id="UP001352263">
    <property type="component" value="Unassembled WGS sequence"/>
</dbReference>
<name>A0ABU6JD80_9BURK</name>
<proteinExistence type="predicted"/>
<dbReference type="EMBL" id="JAWIIV010000020">
    <property type="protein sequence ID" value="MEC4721595.1"/>
    <property type="molecule type" value="Genomic_DNA"/>
</dbReference>
<protein>
    <submittedName>
        <fullName evidence="2">Uncharacterized protein</fullName>
    </submittedName>
</protein>